<accession>X1E4J7</accession>
<evidence type="ECO:0008006" key="3">
    <source>
        <dbReference type="Google" id="ProtNLM"/>
    </source>
</evidence>
<evidence type="ECO:0000313" key="2">
    <source>
        <dbReference type="EMBL" id="GAH12114.1"/>
    </source>
</evidence>
<keyword evidence="1" id="KW-0812">Transmembrane</keyword>
<organism evidence="2">
    <name type="scientific">marine sediment metagenome</name>
    <dbReference type="NCBI Taxonomy" id="412755"/>
    <lineage>
        <taxon>unclassified sequences</taxon>
        <taxon>metagenomes</taxon>
        <taxon>ecological metagenomes</taxon>
    </lineage>
</organism>
<feature type="transmembrane region" description="Helical" evidence="1">
    <location>
        <begin position="86"/>
        <end position="109"/>
    </location>
</feature>
<keyword evidence="1" id="KW-0472">Membrane</keyword>
<comment type="caution">
    <text evidence="2">The sequence shown here is derived from an EMBL/GenBank/DDBJ whole genome shotgun (WGS) entry which is preliminary data.</text>
</comment>
<sequence>SVDEGYLDDIAPGGEVQVEVTVSVPQYTDITSDKLTFTVEGEKTSVIINVITSVAGPNILEGLYRFFESLGEDMGLDEALGSSANAAIFLASIVFIIIFLFIIILVYFLTIKYVNVVCLEGIKEISPDEEAKFEITINNPYKYKLSYEVSAVKDPSNKGWKVSLDTESIALESKQSKTVTLTVKPTDFVKPDDWVEVGVVAKVVEKQKTAKLSTVTSIKGAKPELRISGMIHWPTSFKKGDKV</sequence>
<protein>
    <recommendedName>
        <fullName evidence="3">FixG C-terminal immunoglobulin-like domain-containing protein</fullName>
    </recommendedName>
</protein>
<keyword evidence="1" id="KW-1133">Transmembrane helix</keyword>
<proteinExistence type="predicted"/>
<evidence type="ECO:0000256" key="1">
    <source>
        <dbReference type="SAM" id="Phobius"/>
    </source>
</evidence>
<dbReference type="EMBL" id="BART01032547">
    <property type="protein sequence ID" value="GAH12114.1"/>
    <property type="molecule type" value="Genomic_DNA"/>
</dbReference>
<reference evidence="2" key="1">
    <citation type="journal article" date="2014" name="Front. Microbiol.">
        <title>High frequency of phylogenetically diverse reductive dehalogenase-homologous genes in deep subseafloor sedimentary metagenomes.</title>
        <authorList>
            <person name="Kawai M."/>
            <person name="Futagami T."/>
            <person name="Toyoda A."/>
            <person name="Takaki Y."/>
            <person name="Nishi S."/>
            <person name="Hori S."/>
            <person name="Arai W."/>
            <person name="Tsubouchi T."/>
            <person name="Morono Y."/>
            <person name="Uchiyama I."/>
            <person name="Ito T."/>
            <person name="Fujiyama A."/>
            <person name="Inagaki F."/>
            <person name="Takami H."/>
        </authorList>
    </citation>
    <scope>NUCLEOTIDE SEQUENCE</scope>
    <source>
        <strain evidence="2">Expedition CK06-06</strain>
    </source>
</reference>
<dbReference type="InterPro" id="IPR013783">
    <property type="entry name" value="Ig-like_fold"/>
</dbReference>
<feature type="non-terminal residue" evidence="2">
    <location>
        <position position="243"/>
    </location>
</feature>
<dbReference type="AlphaFoldDB" id="X1E4J7"/>
<dbReference type="Gene3D" id="2.60.40.10">
    <property type="entry name" value="Immunoglobulins"/>
    <property type="match status" value="1"/>
</dbReference>
<gene>
    <name evidence="2" type="ORF">S01H4_56209</name>
</gene>
<feature type="non-terminal residue" evidence="2">
    <location>
        <position position="1"/>
    </location>
</feature>
<name>X1E4J7_9ZZZZ</name>